<proteinExistence type="predicted"/>
<reference evidence="1 2" key="1">
    <citation type="submission" date="2024-01" db="EMBL/GenBank/DDBJ databases">
        <title>The genomes of 5 underutilized Papilionoideae crops provide insights into root nodulation and disease resistanc.</title>
        <authorList>
            <person name="Jiang F."/>
        </authorList>
    </citation>
    <scope>NUCLEOTIDE SEQUENCE [LARGE SCALE GENOMIC DNA]</scope>
    <source>
        <strain evidence="1">DUOXIRENSHENG_FW03</strain>
        <tissue evidence="1">Leaves</tissue>
    </source>
</reference>
<dbReference type="EMBL" id="JAYMYS010000005">
    <property type="protein sequence ID" value="KAK7392284.1"/>
    <property type="molecule type" value="Genomic_DNA"/>
</dbReference>
<dbReference type="AlphaFoldDB" id="A0AAN9S9X2"/>
<name>A0AAN9S9X2_PSOTE</name>
<protein>
    <submittedName>
        <fullName evidence="1">Uncharacterized protein</fullName>
    </submittedName>
</protein>
<accession>A0AAN9S9X2</accession>
<sequence>MSSQLLRLNAFRGEPASSGFEWHFTPNHNSSADSSTSVGSDLDLVSPKLHPESRVELLLPLLGSLLFHVLFHS</sequence>
<keyword evidence="2" id="KW-1185">Reference proteome</keyword>
<gene>
    <name evidence="1" type="ORF">VNO78_20718</name>
</gene>
<dbReference type="Proteomes" id="UP001386955">
    <property type="component" value="Unassembled WGS sequence"/>
</dbReference>
<evidence type="ECO:0000313" key="2">
    <source>
        <dbReference type="Proteomes" id="UP001386955"/>
    </source>
</evidence>
<evidence type="ECO:0000313" key="1">
    <source>
        <dbReference type="EMBL" id="KAK7392284.1"/>
    </source>
</evidence>
<organism evidence="1 2">
    <name type="scientific">Psophocarpus tetragonolobus</name>
    <name type="common">Winged bean</name>
    <name type="synonym">Dolichos tetragonolobus</name>
    <dbReference type="NCBI Taxonomy" id="3891"/>
    <lineage>
        <taxon>Eukaryota</taxon>
        <taxon>Viridiplantae</taxon>
        <taxon>Streptophyta</taxon>
        <taxon>Embryophyta</taxon>
        <taxon>Tracheophyta</taxon>
        <taxon>Spermatophyta</taxon>
        <taxon>Magnoliopsida</taxon>
        <taxon>eudicotyledons</taxon>
        <taxon>Gunneridae</taxon>
        <taxon>Pentapetalae</taxon>
        <taxon>rosids</taxon>
        <taxon>fabids</taxon>
        <taxon>Fabales</taxon>
        <taxon>Fabaceae</taxon>
        <taxon>Papilionoideae</taxon>
        <taxon>50 kb inversion clade</taxon>
        <taxon>NPAAA clade</taxon>
        <taxon>indigoferoid/millettioid clade</taxon>
        <taxon>Phaseoleae</taxon>
        <taxon>Psophocarpus</taxon>
    </lineage>
</organism>
<comment type="caution">
    <text evidence="1">The sequence shown here is derived from an EMBL/GenBank/DDBJ whole genome shotgun (WGS) entry which is preliminary data.</text>
</comment>